<reference evidence="2 3" key="1">
    <citation type="submission" date="2014-11" db="EMBL/GenBank/DDBJ databases">
        <authorList>
            <person name="Zhu J."/>
            <person name="Qi W."/>
            <person name="Song R."/>
        </authorList>
    </citation>
    <scope>NUCLEOTIDE SEQUENCE [LARGE SCALE GENOMIC DNA]</scope>
</reference>
<proteinExistence type="predicted"/>
<name>A0A0G4GLK7_VITBC</name>
<evidence type="ECO:0000313" key="3">
    <source>
        <dbReference type="Proteomes" id="UP000041254"/>
    </source>
</evidence>
<evidence type="ECO:0000313" key="2">
    <source>
        <dbReference type="EMBL" id="CEM30998.1"/>
    </source>
</evidence>
<keyword evidence="3" id="KW-1185">Reference proteome</keyword>
<feature type="region of interest" description="Disordered" evidence="1">
    <location>
        <begin position="60"/>
        <end position="89"/>
    </location>
</feature>
<dbReference type="VEuPathDB" id="CryptoDB:Vbra_18262"/>
<protein>
    <submittedName>
        <fullName evidence="2">Uncharacterized protein</fullName>
    </submittedName>
</protein>
<organism evidence="2 3">
    <name type="scientific">Vitrella brassicaformis (strain CCMP3155)</name>
    <dbReference type="NCBI Taxonomy" id="1169540"/>
    <lineage>
        <taxon>Eukaryota</taxon>
        <taxon>Sar</taxon>
        <taxon>Alveolata</taxon>
        <taxon>Colpodellida</taxon>
        <taxon>Vitrellaceae</taxon>
        <taxon>Vitrella</taxon>
    </lineage>
</organism>
<accession>A0A0G4GLK7</accession>
<dbReference type="AlphaFoldDB" id="A0A0G4GLK7"/>
<sequence>MLEDDARLMLEDDARKDKATIPKRGEQTALIPANWTLRDIDKFSPSDAKEELEELCELQVEIDEEEMSDSESDSESEDMDESTEDSGDE</sequence>
<dbReference type="Proteomes" id="UP000041254">
    <property type="component" value="Unassembled WGS sequence"/>
</dbReference>
<dbReference type="InParanoid" id="A0A0G4GLK7"/>
<dbReference type="EMBL" id="CDMY01000708">
    <property type="protein sequence ID" value="CEM30998.1"/>
    <property type="molecule type" value="Genomic_DNA"/>
</dbReference>
<evidence type="ECO:0000256" key="1">
    <source>
        <dbReference type="SAM" id="MobiDB-lite"/>
    </source>
</evidence>
<gene>
    <name evidence="2" type="ORF">Vbra_18262</name>
</gene>